<evidence type="ECO:0000256" key="1">
    <source>
        <dbReference type="ARBA" id="ARBA00001974"/>
    </source>
</evidence>
<dbReference type="InterPro" id="IPR036250">
    <property type="entry name" value="AcylCo_DH-like_C"/>
</dbReference>
<dbReference type="Gene3D" id="2.40.110.10">
    <property type="entry name" value="Butyryl-CoA Dehydrogenase, subunit A, domain 2"/>
    <property type="match status" value="1"/>
</dbReference>
<evidence type="ECO:0000256" key="2">
    <source>
        <dbReference type="ARBA" id="ARBA00009347"/>
    </source>
</evidence>
<dbReference type="GO" id="GO:0016937">
    <property type="term" value="F:short-chain fatty acyl-CoA dehydrogenase activity"/>
    <property type="evidence" value="ECO:0007669"/>
    <property type="project" value="UniProtKB-EC"/>
</dbReference>
<feature type="domain" description="Acyl-CoA dehydrogenase/oxidase C-terminal" evidence="5">
    <location>
        <begin position="242"/>
        <end position="385"/>
    </location>
</feature>
<dbReference type="RefSeq" id="WP_060591552.1">
    <property type="nucleotide sequence ID" value="NZ_CP031418.1"/>
</dbReference>
<evidence type="ECO:0000313" key="6">
    <source>
        <dbReference type="EMBL" id="CRY75822.1"/>
    </source>
</evidence>
<comment type="cofactor">
    <cofactor evidence="1">
        <name>FAD</name>
        <dbReference type="ChEBI" id="CHEBI:57692"/>
    </cofactor>
</comment>
<evidence type="ECO:0000256" key="4">
    <source>
        <dbReference type="ARBA" id="ARBA00022827"/>
    </source>
</evidence>
<dbReference type="EC" id="1.3.8.1" evidence="6"/>
<dbReference type="Proteomes" id="UP000057820">
    <property type="component" value="Chromosome 1"/>
</dbReference>
<dbReference type="InterPro" id="IPR009100">
    <property type="entry name" value="AcylCoA_DH/oxidase_NM_dom_sf"/>
</dbReference>
<dbReference type="SUPFAM" id="SSF47203">
    <property type="entry name" value="Acyl-CoA dehydrogenase C-terminal domain-like"/>
    <property type="match status" value="1"/>
</dbReference>
<dbReference type="InterPro" id="IPR037069">
    <property type="entry name" value="AcylCoA_DH/ox_N_sf"/>
</dbReference>
<accession>A0A0H5NKX9</accession>
<sequence length="570" mass="63538">MPLFNPTTDTFAEFDPKTRELLTALVDFFERKGKQKLTADTHRAEWYDDWMAFLAESRILAYMATPKAHAGGDPDKRWDTAFISKFNEITGFYGAQYWYAWGVSTLGLATIWQSDNAEAHARAAEELDRGGIIAFGLSEKDHGADIYATDMLLTPDGAGGFTATGGKYYIGNGNVARLVPTLGRRTDIEGPDAYVWFLADSQHPNYTLVKNVIHGQNYVSAYDLANYPVRAQDVLHTGRRAFDVALAAVNCGKFNIGMVTLGIVQHSFYETINQAHGKILFGHPVTDFGQVRQILSDAYVRITAMKLYHERAIDYMRCSSPADRRFVLFNSIGKMKVTREGERVFRELSDVISAKGFEKDTYFSMARGIIDSMPRLEGTAHVNMALTLKFMTSFLYNPAELPPVPVRRDPGDDEALFRQPGAAGLSKVRFADWRIPFRRFEHLPNVALFLAQAERFVQFPVQAPMTDAQLADLDFQLAVGELFTLLPYGQLIVEQAALAGTAEELVDAIFEVLVRDFAGYALGIFTKPSSTPAQQDWALAALAKPVSDPERARRLYAEVLGYAGSYEMAP</sequence>
<comment type="similarity">
    <text evidence="2">Belongs to the acyl-CoA dehydrogenase family.</text>
</comment>
<dbReference type="AlphaFoldDB" id="A0A0H5NKX9"/>
<dbReference type="SUPFAM" id="SSF56645">
    <property type="entry name" value="Acyl-CoA dehydrogenase NM domain-like"/>
    <property type="match status" value="1"/>
</dbReference>
<dbReference type="Pfam" id="PF00441">
    <property type="entry name" value="Acyl-CoA_dh_1"/>
    <property type="match status" value="1"/>
</dbReference>
<dbReference type="GO" id="GO:0005886">
    <property type="term" value="C:plasma membrane"/>
    <property type="evidence" value="ECO:0007669"/>
    <property type="project" value="TreeGrafter"/>
</dbReference>
<evidence type="ECO:0000259" key="5">
    <source>
        <dbReference type="Pfam" id="PF00441"/>
    </source>
</evidence>
<dbReference type="PANTHER" id="PTHR43884:SF19">
    <property type="entry name" value="ACYL-COA DEHYDROGENASE FADE4-RELATED"/>
    <property type="match status" value="1"/>
</dbReference>
<organism evidence="6 7">
    <name type="scientific">Nocardia farcinica</name>
    <dbReference type="NCBI Taxonomy" id="37329"/>
    <lineage>
        <taxon>Bacteria</taxon>
        <taxon>Bacillati</taxon>
        <taxon>Actinomycetota</taxon>
        <taxon>Actinomycetes</taxon>
        <taxon>Mycobacteriales</taxon>
        <taxon>Nocardiaceae</taxon>
        <taxon>Nocardia</taxon>
    </lineage>
</organism>
<dbReference type="InterPro" id="IPR046373">
    <property type="entry name" value="Acyl-CoA_Oxase/DH_mid-dom_sf"/>
</dbReference>
<dbReference type="EMBL" id="LN868938">
    <property type="protein sequence ID" value="CRY75822.1"/>
    <property type="molecule type" value="Genomic_DNA"/>
</dbReference>
<dbReference type="Gene3D" id="1.10.540.10">
    <property type="entry name" value="Acyl-CoA dehydrogenase/oxidase, N-terminal domain"/>
    <property type="match status" value="1"/>
</dbReference>
<protein>
    <submittedName>
        <fullName evidence="6">Acyl-CoA dehydrogenase, short-chain specific</fullName>
        <ecNumber evidence="6">1.3.8.1</ecNumber>
    </submittedName>
</protein>
<dbReference type="InterPro" id="IPR009075">
    <property type="entry name" value="AcylCo_DH/oxidase_C"/>
</dbReference>
<reference evidence="7" key="1">
    <citation type="submission" date="2015-03" db="EMBL/GenBank/DDBJ databases">
        <authorList>
            <consortium name="Pathogen Informatics"/>
        </authorList>
    </citation>
    <scope>NUCLEOTIDE SEQUENCE [LARGE SCALE GENOMIC DNA]</scope>
    <source>
        <strain evidence="7">NCTC11134</strain>
    </source>
</reference>
<keyword evidence="4" id="KW-0274">FAD</keyword>
<evidence type="ECO:0000256" key="3">
    <source>
        <dbReference type="ARBA" id="ARBA00022630"/>
    </source>
</evidence>
<keyword evidence="6" id="KW-0560">Oxidoreductase</keyword>
<dbReference type="GO" id="GO:0050660">
    <property type="term" value="F:flavin adenine dinucleotide binding"/>
    <property type="evidence" value="ECO:0007669"/>
    <property type="project" value="InterPro"/>
</dbReference>
<dbReference type="Gene3D" id="1.20.140.10">
    <property type="entry name" value="Butyryl-CoA Dehydrogenase, subunit A, domain 3"/>
    <property type="match status" value="1"/>
</dbReference>
<proteinExistence type="inferred from homology"/>
<gene>
    <name evidence="6" type="ORF">ERS450000_01534</name>
</gene>
<dbReference type="KEGG" id="nfr:ERS450000_01534"/>
<dbReference type="PANTHER" id="PTHR43884">
    <property type="entry name" value="ACYL-COA DEHYDROGENASE"/>
    <property type="match status" value="1"/>
</dbReference>
<name>A0A0H5NKX9_NOCFR</name>
<keyword evidence="3" id="KW-0285">Flavoprotein</keyword>
<evidence type="ECO:0000313" key="7">
    <source>
        <dbReference type="Proteomes" id="UP000057820"/>
    </source>
</evidence>